<protein>
    <recommendedName>
        <fullName evidence="5">beta-glucosidase</fullName>
        <ecNumber evidence="5">3.2.1.21</ecNumber>
    </recommendedName>
    <alternativeName>
        <fullName evidence="16">Beta-D-glucoside glucohydrolase</fullName>
    </alternativeName>
    <alternativeName>
        <fullName evidence="14">Cellobiase</fullName>
    </alternativeName>
    <alternativeName>
        <fullName evidence="15">Gentiobiase</fullName>
    </alternativeName>
</protein>
<dbReference type="Pfam" id="PF01915">
    <property type="entry name" value="Glyco_hydro_3_C"/>
    <property type="match status" value="1"/>
</dbReference>
<keyword evidence="13" id="KW-0624">Polysaccharide degradation</keyword>
<evidence type="ECO:0000256" key="5">
    <source>
        <dbReference type="ARBA" id="ARBA00012744"/>
    </source>
</evidence>
<dbReference type="Gene3D" id="3.40.50.1700">
    <property type="entry name" value="Glycoside hydrolase family 3 C-terminal domain"/>
    <property type="match status" value="1"/>
</dbReference>
<evidence type="ECO:0000256" key="8">
    <source>
        <dbReference type="ARBA" id="ARBA00022801"/>
    </source>
</evidence>
<dbReference type="SUPFAM" id="SSF52279">
    <property type="entry name" value="Beta-D-glucan exohydrolase, C-terminal domain"/>
    <property type="match status" value="1"/>
</dbReference>
<keyword evidence="8" id="KW-0378">Hydrolase</keyword>
<dbReference type="Pfam" id="PF14310">
    <property type="entry name" value="Fn3-like"/>
    <property type="match status" value="1"/>
</dbReference>
<dbReference type="InterPro" id="IPR026891">
    <property type="entry name" value="Fn3-like"/>
</dbReference>
<gene>
    <name evidence="19" type="ORF">OGATHE_003243</name>
</gene>
<dbReference type="InterPro" id="IPR002772">
    <property type="entry name" value="Glyco_hydro_3_C"/>
</dbReference>
<dbReference type="Pfam" id="PF00933">
    <property type="entry name" value="Glyco_hydro_3"/>
    <property type="match status" value="1"/>
</dbReference>
<evidence type="ECO:0000256" key="15">
    <source>
        <dbReference type="ARBA" id="ARBA00032194"/>
    </source>
</evidence>
<dbReference type="Proteomes" id="UP000788993">
    <property type="component" value="Unassembled WGS sequence"/>
</dbReference>
<dbReference type="InterPro" id="IPR036881">
    <property type="entry name" value="Glyco_hydro_3_C_sf"/>
</dbReference>
<dbReference type="GO" id="GO:0008422">
    <property type="term" value="F:beta-glucosidase activity"/>
    <property type="evidence" value="ECO:0007669"/>
    <property type="project" value="UniProtKB-EC"/>
</dbReference>
<comment type="subcellular location">
    <subcellularLocation>
        <location evidence="2">Secreted</location>
    </subcellularLocation>
</comment>
<sequence>MKNFLVLASFAALLATSNGAAVIKREDIDYEELEHYWSYGRSEPVYPSPQISGIDDWGEALNKAKALVDQMTNEEKNNVTYGYAVTTTGCSGMSGSVPRLNFPGLCLQDAGNGVRGTDMVNSYPAGLHVGASWNKGLAYERSLHMGGEFRNKGVNVALGPVTGPVGKIARGGRNWEGFSNDPYLSGALTGETIRGLQESVIACVKHLVAYEQEASRNPQFGLLKGTHNHSISSNVDDRTMHELYMWPFQDAIKAGAGSVMCSYNRINNSYACENSKVMNGLLKEELAFQGFVVSDWDAQHSGIASAESGLDLAMPDSVYWENGTLVEAINNGTMAQSRLDDMVTRIVAAWYKLAEIDDPGFGLPYDLTQPHDLVDARDPASADTILQGAVEGHVLLKNKNNALPLKKPKALGLYGYDATVAARNFLMGTSFELWNFGLTNTLTYSNGTDIDLADLWRLFLSSYDPTQSGPDVALNGTYIVGSGSGSNTPSYIDAPYDAFMRQAKLDGTWLSWNFIDQDPKVNGGNDACIVFINDASSEGWDRPTLRDDYSDELVKNVASKCSNTIVVVHNAGVRIVDSWIDHENVTALVFAHLPGQDSGQGLIDVLYGNQSPSGRLPYTVAKNESDYGILLDPIVPEGTVDMYYPQDNFTEGLYIDYKHFLKYNITPRYEFGYGLTYTTFDYANISITKQNADTSQFPPETTVVQGGNPTLWEVVATVTCDVTNSGNVTAAEVAQLYVEIPNGPGRVLRGFDKISIGPGETKTFVFDLTRRDLSTWDVENQNWALQKGDYPIYVGKSVLDIQLTGTLSI</sequence>
<keyword evidence="20" id="KW-1185">Reference proteome</keyword>
<evidence type="ECO:0000256" key="16">
    <source>
        <dbReference type="ARBA" id="ARBA00032594"/>
    </source>
</evidence>
<feature type="signal peptide" evidence="17">
    <location>
        <begin position="1"/>
        <end position="19"/>
    </location>
</feature>
<evidence type="ECO:0000256" key="12">
    <source>
        <dbReference type="ARBA" id="ARBA00023295"/>
    </source>
</evidence>
<comment type="caution">
    <text evidence="19">The sequence shown here is derived from an EMBL/GenBank/DDBJ whole genome shotgun (WGS) entry which is preliminary data.</text>
</comment>
<dbReference type="InterPro" id="IPR050288">
    <property type="entry name" value="Cellulose_deg_GH3"/>
</dbReference>
<comment type="pathway">
    <text evidence="3">Glycan metabolism; cellulose degradation.</text>
</comment>
<keyword evidence="6" id="KW-0964">Secreted</keyword>
<dbReference type="PRINTS" id="PR00133">
    <property type="entry name" value="GLHYDRLASE3"/>
</dbReference>
<dbReference type="GO" id="GO:0030245">
    <property type="term" value="P:cellulose catabolic process"/>
    <property type="evidence" value="ECO:0007669"/>
    <property type="project" value="UniProtKB-KW"/>
</dbReference>
<feature type="domain" description="Fibronectin type III-like" evidence="18">
    <location>
        <begin position="732"/>
        <end position="798"/>
    </location>
</feature>
<keyword evidence="12" id="KW-0326">Glycosidase</keyword>
<reference evidence="19" key="2">
    <citation type="submission" date="2021-01" db="EMBL/GenBank/DDBJ databases">
        <authorList>
            <person name="Schikora-Tamarit M.A."/>
        </authorList>
    </citation>
    <scope>NUCLEOTIDE SEQUENCE</scope>
    <source>
        <strain evidence="19">NCAIM Y.01608</strain>
    </source>
</reference>
<evidence type="ECO:0000256" key="2">
    <source>
        <dbReference type="ARBA" id="ARBA00004613"/>
    </source>
</evidence>
<evidence type="ECO:0000256" key="14">
    <source>
        <dbReference type="ARBA" id="ARBA00031448"/>
    </source>
</evidence>
<evidence type="ECO:0000256" key="1">
    <source>
        <dbReference type="ARBA" id="ARBA00000448"/>
    </source>
</evidence>
<dbReference type="InterPro" id="IPR036962">
    <property type="entry name" value="Glyco_hydro_3_N_sf"/>
</dbReference>
<dbReference type="Gene3D" id="3.20.20.300">
    <property type="entry name" value="Glycoside hydrolase, family 3, N-terminal domain"/>
    <property type="match status" value="1"/>
</dbReference>
<dbReference type="EC" id="3.2.1.21" evidence="5"/>
<dbReference type="GO" id="GO:0005576">
    <property type="term" value="C:extracellular region"/>
    <property type="evidence" value="ECO:0007669"/>
    <property type="project" value="UniProtKB-SubCell"/>
</dbReference>
<name>A0A9P8P9Z6_9ASCO</name>
<dbReference type="PANTHER" id="PTHR42715">
    <property type="entry name" value="BETA-GLUCOSIDASE"/>
    <property type="match status" value="1"/>
</dbReference>
<reference evidence="19" key="1">
    <citation type="journal article" date="2021" name="Open Biol.">
        <title>Shared evolutionary footprints suggest mitochondrial oxidative damage underlies multiple complex I losses in fungi.</title>
        <authorList>
            <person name="Schikora-Tamarit M.A."/>
            <person name="Marcet-Houben M."/>
            <person name="Nosek J."/>
            <person name="Gabaldon T."/>
        </authorList>
    </citation>
    <scope>NUCLEOTIDE SEQUENCE</scope>
    <source>
        <strain evidence="19">NCAIM Y.01608</strain>
    </source>
</reference>
<evidence type="ECO:0000256" key="7">
    <source>
        <dbReference type="ARBA" id="ARBA00022729"/>
    </source>
</evidence>
<evidence type="ECO:0000256" key="9">
    <source>
        <dbReference type="ARBA" id="ARBA00023001"/>
    </source>
</evidence>
<evidence type="ECO:0000313" key="19">
    <source>
        <dbReference type="EMBL" id="KAH3667720.1"/>
    </source>
</evidence>
<evidence type="ECO:0000313" key="20">
    <source>
        <dbReference type="Proteomes" id="UP000788993"/>
    </source>
</evidence>
<evidence type="ECO:0000256" key="11">
    <source>
        <dbReference type="ARBA" id="ARBA00023277"/>
    </source>
</evidence>
<proteinExistence type="inferred from homology"/>
<dbReference type="SMART" id="SM01217">
    <property type="entry name" value="Fn3_like"/>
    <property type="match status" value="1"/>
</dbReference>
<evidence type="ECO:0000256" key="4">
    <source>
        <dbReference type="ARBA" id="ARBA00005336"/>
    </source>
</evidence>
<dbReference type="FunFam" id="3.20.20.300:FF:000002">
    <property type="entry name" value="Probable beta-glucosidase"/>
    <property type="match status" value="1"/>
</dbReference>
<evidence type="ECO:0000259" key="18">
    <source>
        <dbReference type="SMART" id="SM01217"/>
    </source>
</evidence>
<comment type="catalytic activity">
    <reaction evidence="1">
        <text>Hydrolysis of terminal, non-reducing beta-D-glucosyl residues with release of beta-D-glucose.</text>
        <dbReference type="EC" id="3.2.1.21"/>
    </reaction>
</comment>
<organism evidence="19 20">
    <name type="scientific">Ogataea polymorpha</name>
    <dbReference type="NCBI Taxonomy" id="460523"/>
    <lineage>
        <taxon>Eukaryota</taxon>
        <taxon>Fungi</taxon>
        <taxon>Dikarya</taxon>
        <taxon>Ascomycota</taxon>
        <taxon>Saccharomycotina</taxon>
        <taxon>Pichiomycetes</taxon>
        <taxon>Pichiales</taxon>
        <taxon>Pichiaceae</taxon>
        <taxon>Ogataea</taxon>
    </lineage>
</organism>
<evidence type="ECO:0000256" key="6">
    <source>
        <dbReference type="ARBA" id="ARBA00022525"/>
    </source>
</evidence>
<comment type="similarity">
    <text evidence="4">Belongs to the glycosyl hydrolase 3 family.</text>
</comment>
<keyword evidence="9" id="KW-0136">Cellulose degradation</keyword>
<evidence type="ECO:0000256" key="10">
    <source>
        <dbReference type="ARBA" id="ARBA00023180"/>
    </source>
</evidence>
<dbReference type="InterPro" id="IPR013783">
    <property type="entry name" value="Ig-like_fold"/>
</dbReference>
<evidence type="ECO:0000256" key="3">
    <source>
        <dbReference type="ARBA" id="ARBA00004987"/>
    </source>
</evidence>
<dbReference type="FunFam" id="2.60.40.10:FF:000757">
    <property type="entry name" value="Beta-glucosidase G"/>
    <property type="match status" value="1"/>
</dbReference>
<dbReference type="AlphaFoldDB" id="A0A9P8P9Z6"/>
<evidence type="ECO:0000256" key="13">
    <source>
        <dbReference type="ARBA" id="ARBA00023326"/>
    </source>
</evidence>
<keyword evidence="11" id="KW-0119">Carbohydrate metabolism</keyword>
<dbReference type="PANTHER" id="PTHR42715:SF5">
    <property type="entry name" value="BETA-GLUCOSIDASE M-RELATED"/>
    <property type="match status" value="1"/>
</dbReference>
<dbReference type="InterPro" id="IPR001764">
    <property type="entry name" value="Glyco_hydro_3_N"/>
</dbReference>
<dbReference type="InterPro" id="IPR017853">
    <property type="entry name" value="GH"/>
</dbReference>
<accession>A0A9P8P9Z6</accession>
<dbReference type="Gene3D" id="2.60.40.10">
    <property type="entry name" value="Immunoglobulins"/>
    <property type="match status" value="1"/>
</dbReference>
<feature type="chain" id="PRO_5040341128" description="beta-glucosidase" evidence="17">
    <location>
        <begin position="20"/>
        <end position="809"/>
    </location>
</feature>
<keyword evidence="7 17" id="KW-0732">Signal</keyword>
<dbReference type="SUPFAM" id="SSF51445">
    <property type="entry name" value="(Trans)glycosidases"/>
    <property type="match status" value="1"/>
</dbReference>
<evidence type="ECO:0000256" key="17">
    <source>
        <dbReference type="SAM" id="SignalP"/>
    </source>
</evidence>
<keyword evidence="10" id="KW-0325">Glycoprotein</keyword>
<dbReference type="EMBL" id="JAEUBD010001062">
    <property type="protein sequence ID" value="KAH3667720.1"/>
    <property type="molecule type" value="Genomic_DNA"/>
</dbReference>